<comment type="subcellular location">
    <subcellularLocation>
        <location evidence="1">Nucleus inner membrane</location>
        <topology evidence="1">Multi-pass membrane protein</topology>
    </subcellularLocation>
</comment>
<dbReference type="GO" id="GO:0031490">
    <property type="term" value="F:chromatin DNA binding"/>
    <property type="evidence" value="ECO:0007669"/>
    <property type="project" value="TreeGrafter"/>
</dbReference>
<dbReference type="InterPro" id="IPR012677">
    <property type="entry name" value="Nucleotide-bd_a/b_plait_sf"/>
</dbReference>
<dbReference type="InterPro" id="IPR041885">
    <property type="entry name" value="MAN1_winged_helix_dom"/>
</dbReference>
<feature type="compositionally biased region" description="Low complexity" evidence="7">
    <location>
        <begin position="42"/>
        <end position="53"/>
    </location>
</feature>
<dbReference type="Gene3D" id="1.10.720.40">
    <property type="match status" value="1"/>
</dbReference>
<dbReference type="GO" id="GO:0006998">
    <property type="term" value="P:nuclear envelope organization"/>
    <property type="evidence" value="ECO:0007669"/>
    <property type="project" value="TreeGrafter"/>
</dbReference>
<evidence type="ECO:0000256" key="7">
    <source>
        <dbReference type="SAM" id="MobiDB-lite"/>
    </source>
</evidence>
<dbReference type="InterPro" id="IPR018996">
    <property type="entry name" value="Man1/Src1-like_C"/>
</dbReference>
<feature type="transmembrane region" description="Helical" evidence="8">
    <location>
        <begin position="373"/>
        <end position="390"/>
    </location>
</feature>
<keyword evidence="4 8" id="KW-1133">Transmembrane helix</keyword>
<dbReference type="EMBL" id="CAJNRE010021289">
    <property type="protein sequence ID" value="CAF2255821.1"/>
    <property type="molecule type" value="Genomic_DNA"/>
</dbReference>
<feature type="region of interest" description="Disordered" evidence="7">
    <location>
        <begin position="36"/>
        <end position="116"/>
    </location>
</feature>
<name>A0A817A606_9BILA</name>
<feature type="region of interest" description="Disordered" evidence="7">
    <location>
        <begin position="487"/>
        <end position="513"/>
    </location>
</feature>
<dbReference type="PANTHER" id="PTHR13428:SF12">
    <property type="entry name" value="INNER NUCLEAR MEMBRANE PROTEIN MAN1"/>
    <property type="match status" value="1"/>
</dbReference>
<evidence type="ECO:0000256" key="3">
    <source>
        <dbReference type="ARBA" id="ARBA00022692"/>
    </source>
</evidence>
<dbReference type="AlphaFoldDB" id="A0A817A606"/>
<evidence type="ECO:0000256" key="1">
    <source>
        <dbReference type="ARBA" id="ARBA00004473"/>
    </source>
</evidence>
<feature type="compositionally biased region" description="Basic and acidic residues" evidence="7">
    <location>
        <begin position="184"/>
        <end position="195"/>
    </location>
</feature>
<dbReference type="SUPFAM" id="SSF54928">
    <property type="entry name" value="RNA-binding domain, RBD"/>
    <property type="match status" value="1"/>
</dbReference>
<accession>A0A817A606</accession>
<evidence type="ECO:0000256" key="6">
    <source>
        <dbReference type="ARBA" id="ARBA00023242"/>
    </source>
</evidence>
<reference evidence="10" key="1">
    <citation type="submission" date="2021-02" db="EMBL/GenBank/DDBJ databases">
        <authorList>
            <person name="Nowell W R."/>
        </authorList>
    </citation>
    <scope>NUCLEOTIDE SEQUENCE</scope>
</reference>
<keyword evidence="6" id="KW-0539">Nucleus</keyword>
<sequence length="622" mass="71656">MPLTDQQLRQELLNYGETVPPITQRNREQLRARLEQIRLRPRSPTKSSPSRSRGNTSTARSRPVRGLIELSDSETDTSANEYLSSRRSERETNIQTRSVAVGRDTDRTNSLPSSNVTVDVEQSIARHRREIQQLIDSARDRARAANANISSSNKHEPLPSTTKSASSVRPNSSVPSRVPSSFKTDIKKSPKQPSRFDRTRQTVTLFWTNNKYVITSVLKAIFIGLLLAGGVIFLKNNLNSIIPKPKKITCNIQNSIDCDDMIPVVNSIKRYLQIRTGEVDCGFRQKNELYVTKPEINKFLDAKGFKFESSSDDRWKTLITYIFDKPVDDILVINNQNQPVSELNAAYKLTTTQGTHSFMCRARKTVNSAMQHLAWLVLGTTGFLALGWFIRRRSKQREEREKTYKEFIEKIINLLEAQYEEHLLDSEVKPWLAVSHIRDMLIEPQDRKRLKTLWERANKQISEHESRIRAETQLIHGEEFNVWRWIQPRSPTSPSPPRRKRAESPKSSNEDSYVYMPPDVGLTDCLKLRNFFDPNTLADDDEIDLVVDSIQNRCATVKRIEHIGIHSIFVYLKFSSNEAAAQGFHLLNNWKYHGREIIAKYLRLERYYEHFPEARDSGSANN</sequence>
<keyword evidence="3 8" id="KW-0812">Transmembrane</keyword>
<feature type="domain" description="LEM" evidence="9">
    <location>
        <begin position="1"/>
        <end position="41"/>
    </location>
</feature>
<evidence type="ECO:0000256" key="2">
    <source>
        <dbReference type="ARBA" id="ARBA00022553"/>
    </source>
</evidence>
<dbReference type="InterPro" id="IPR011015">
    <property type="entry name" value="LEM/LEM-like_dom_sf"/>
</dbReference>
<evidence type="ECO:0000256" key="8">
    <source>
        <dbReference type="SAM" id="Phobius"/>
    </source>
</evidence>
<keyword evidence="2" id="KW-0597">Phosphoprotein</keyword>
<evidence type="ECO:0000259" key="9">
    <source>
        <dbReference type="PROSITE" id="PS50954"/>
    </source>
</evidence>
<feature type="compositionally biased region" description="Low complexity" evidence="7">
    <location>
        <begin position="164"/>
        <end position="181"/>
    </location>
</feature>
<dbReference type="Pfam" id="PF09402">
    <property type="entry name" value="MSC"/>
    <property type="match status" value="1"/>
</dbReference>
<feature type="region of interest" description="Disordered" evidence="7">
    <location>
        <begin position="142"/>
        <end position="195"/>
    </location>
</feature>
<dbReference type="PROSITE" id="PS50954">
    <property type="entry name" value="LEM"/>
    <property type="match status" value="1"/>
</dbReference>
<evidence type="ECO:0000313" key="11">
    <source>
        <dbReference type="Proteomes" id="UP000663824"/>
    </source>
</evidence>
<organism evidence="10 11">
    <name type="scientific">Rotaria magnacalcarata</name>
    <dbReference type="NCBI Taxonomy" id="392030"/>
    <lineage>
        <taxon>Eukaryota</taxon>
        <taxon>Metazoa</taxon>
        <taxon>Spiralia</taxon>
        <taxon>Gnathifera</taxon>
        <taxon>Rotifera</taxon>
        <taxon>Eurotatoria</taxon>
        <taxon>Bdelloidea</taxon>
        <taxon>Philodinida</taxon>
        <taxon>Philodinidae</taxon>
        <taxon>Rotaria</taxon>
    </lineage>
</organism>
<dbReference type="Gene3D" id="3.30.70.330">
    <property type="match status" value="1"/>
</dbReference>
<protein>
    <recommendedName>
        <fullName evidence="9">LEM domain-containing protein</fullName>
    </recommendedName>
</protein>
<proteinExistence type="predicted"/>
<gene>
    <name evidence="10" type="ORF">MBJ925_LOCUS38189</name>
</gene>
<dbReference type="GO" id="GO:0005637">
    <property type="term" value="C:nuclear inner membrane"/>
    <property type="evidence" value="ECO:0007669"/>
    <property type="project" value="UniProtKB-SubCell"/>
</dbReference>
<feature type="transmembrane region" description="Helical" evidence="8">
    <location>
        <begin position="212"/>
        <end position="234"/>
    </location>
</feature>
<evidence type="ECO:0000313" key="10">
    <source>
        <dbReference type="EMBL" id="CAF2255821.1"/>
    </source>
</evidence>
<evidence type="ECO:0000256" key="5">
    <source>
        <dbReference type="ARBA" id="ARBA00023136"/>
    </source>
</evidence>
<evidence type="ECO:0000256" key="4">
    <source>
        <dbReference type="ARBA" id="ARBA00022989"/>
    </source>
</evidence>
<dbReference type="InterPro" id="IPR003887">
    <property type="entry name" value="LEM_dom"/>
</dbReference>
<dbReference type="Gene3D" id="1.10.10.1180">
    <property type="entry name" value="MAN1, winged-helix domain"/>
    <property type="match status" value="1"/>
</dbReference>
<comment type="caution">
    <text evidence="10">The sequence shown here is derived from an EMBL/GenBank/DDBJ whole genome shotgun (WGS) entry which is preliminary data.</text>
</comment>
<dbReference type="InterPro" id="IPR052277">
    <property type="entry name" value="INM_ESCRT-Associated"/>
</dbReference>
<dbReference type="InterPro" id="IPR035979">
    <property type="entry name" value="RBD_domain_sf"/>
</dbReference>
<keyword evidence="5 8" id="KW-0472">Membrane</keyword>
<dbReference type="PANTHER" id="PTHR13428">
    <property type="entry name" value="INNER NUCLEAR MEMBRANE PROTEIN MAN1 LEM DOMAIN CONTAINING PROTEIN"/>
    <property type="match status" value="1"/>
</dbReference>
<dbReference type="Proteomes" id="UP000663824">
    <property type="component" value="Unassembled WGS sequence"/>
</dbReference>
<dbReference type="SUPFAM" id="SSF63451">
    <property type="entry name" value="LEM domain"/>
    <property type="match status" value="1"/>
</dbReference>
<dbReference type="GO" id="GO:0030514">
    <property type="term" value="P:negative regulation of BMP signaling pathway"/>
    <property type="evidence" value="ECO:0007669"/>
    <property type="project" value="TreeGrafter"/>
</dbReference>